<evidence type="ECO:0000256" key="21">
    <source>
        <dbReference type="ARBA" id="ARBA00032906"/>
    </source>
</evidence>
<organism evidence="26 27">
    <name type="scientific">Rhynchosporium secalis</name>
    <name type="common">Barley scald fungus</name>
    <dbReference type="NCBI Taxonomy" id="38038"/>
    <lineage>
        <taxon>Eukaryota</taxon>
        <taxon>Fungi</taxon>
        <taxon>Dikarya</taxon>
        <taxon>Ascomycota</taxon>
        <taxon>Pezizomycotina</taxon>
        <taxon>Leotiomycetes</taxon>
        <taxon>Helotiales</taxon>
        <taxon>Ploettnerulaceae</taxon>
        <taxon>Rhynchosporium</taxon>
    </lineage>
</organism>
<sequence>MRCTTSLLALTATLSGVSAAAYQGFNYGATKSDGYAPRVQSDFQALFQTAKNLVGTSAGFTSARLYTTIQAGTASDPTSAIPAAIAEDTSLLLGLWASGDAFPRELTALKAAVAQYGTAFTSRVAGISIGSEDLYRSSPTGIASGGGIGATPETLVNYIGQVRAAIAGTPLSAAPIGHVDTWNDWVNGSNKAVADACDWIGVDAYPYFESTKANGIENGAALFNAALAATAAAVGNKPLWITETGWPTSGKLSGQAVGSTDNAKTYWQQVGCPRFGVVNTWWYTLEDTDNNASPNPSFGIAPGSPLSSTPLFDLSCNGVSSSSATPSSTASGSAASASASSVLASASSDIAGGFVTSGGALSPSKPAGYDGNIVAVTSTGAAGSSPTGVAGSYPIGTGVAGSSPSGTQGSSPVGTGVLGGSPIGGGSGSGSGSGNGTLLTTPTPTGAGSGAPASTSPAVETGNGASMISSSVVGAMGAMLAAFALL</sequence>
<dbReference type="GO" id="GO:0042973">
    <property type="term" value="F:glucan endo-1,3-beta-D-glucosidase activity"/>
    <property type="evidence" value="ECO:0007669"/>
    <property type="project" value="UniProtKB-EC"/>
</dbReference>
<evidence type="ECO:0000256" key="11">
    <source>
        <dbReference type="ARBA" id="ARBA00022729"/>
    </source>
</evidence>
<evidence type="ECO:0000256" key="15">
    <source>
        <dbReference type="ARBA" id="ARBA00023277"/>
    </source>
</evidence>
<evidence type="ECO:0000256" key="24">
    <source>
        <dbReference type="SAM" id="MobiDB-lite"/>
    </source>
</evidence>
<evidence type="ECO:0000256" key="9">
    <source>
        <dbReference type="ARBA" id="ARBA00022525"/>
    </source>
</evidence>
<dbReference type="InterPro" id="IPR050732">
    <property type="entry name" value="Beta-glucan_modifiers"/>
</dbReference>
<evidence type="ECO:0000256" key="1">
    <source>
        <dbReference type="ARBA" id="ARBA00000382"/>
    </source>
</evidence>
<keyword evidence="16" id="KW-0449">Lipoprotein</keyword>
<dbReference type="Proteomes" id="UP000177625">
    <property type="component" value="Unassembled WGS sequence"/>
</dbReference>
<evidence type="ECO:0000256" key="25">
    <source>
        <dbReference type="SAM" id="SignalP"/>
    </source>
</evidence>
<dbReference type="FunFam" id="3.20.20.80:FF:000233">
    <property type="entry name" value="Probable glucan endo-1,3-beta-glucosidase eglC"/>
    <property type="match status" value="1"/>
</dbReference>
<evidence type="ECO:0000256" key="10">
    <source>
        <dbReference type="ARBA" id="ARBA00022622"/>
    </source>
</evidence>
<keyword evidence="27" id="KW-1185">Reference proteome</keyword>
<evidence type="ECO:0000313" key="26">
    <source>
        <dbReference type="EMBL" id="CZT53380.1"/>
    </source>
</evidence>
<dbReference type="GO" id="GO:0005576">
    <property type="term" value="C:extracellular region"/>
    <property type="evidence" value="ECO:0007669"/>
    <property type="project" value="TreeGrafter"/>
</dbReference>
<feature type="compositionally biased region" description="Gly residues" evidence="24">
    <location>
        <begin position="416"/>
        <end position="435"/>
    </location>
</feature>
<dbReference type="GO" id="GO:0005886">
    <property type="term" value="C:plasma membrane"/>
    <property type="evidence" value="ECO:0007669"/>
    <property type="project" value="UniProtKB-SubCell"/>
</dbReference>
<feature type="region of interest" description="Disordered" evidence="24">
    <location>
        <begin position="400"/>
        <end position="461"/>
    </location>
</feature>
<evidence type="ECO:0000256" key="3">
    <source>
        <dbReference type="ARBA" id="ARBA00004609"/>
    </source>
</evidence>
<evidence type="ECO:0000256" key="13">
    <source>
        <dbReference type="ARBA" id="ARBA00023136"/>
    </source>
</evidence>
<dbReference type="GO" id="GO:0098552">
    <property type="term" value="C:side of membrane"/>
    <property type="evidence" value="ECO:0007669"/>
    <property type="project" value="UniProtKB-KW"/>
</dbReference>
<evidence type="ECO:0000256" key="16">
    <source>
        <dbReference type="ARBA" id="ARBA00023288"/>
    </source>
</evidence>
<evidence type="ECO:0000256" key="19">
    <source>
        <dbReference type="ARBA" id="ARBA00025152"/>
    </source>
</evidence>
<keyword evidence="11 25" id="KW-0732">Signal</keyword>
<comment type="subcellular location">
    <subcellularLocation>
        <location evidence="3">Cell membrane</location>
        <topology evidence="3">Lipid-anchor</topology>
        <topology evidence="3">GPI-anchor</topology>
    </subcellularLocation>
    <subcellularLocation>
        <location evidence="2">Secreted</location>
        <location evidence="2">Cell wall</location>
    </subcellularLocation>
</comment>
<keyword evidence="8" id="KW-0134">Cell wall</keyword>
<keyword evidence="7" id="KW-1003">Cell membrane</keyword>
<evidence type="ECO:0000256" key="5">
    <source>
        <dbReference type="ARBA" id="ARBA00012780"/>
    </source>
</evidence>
<comment type="function">
    <text evidence="19">Glucanases play a role in cell expansion during growth, in cell-cell fusion during mating, and in spore release during sporulation. This enzyme may be involved in beta-glucan degradation and also function biosynthetically as a transglycosylase.</text>
</comment>
<comment type="catalytic activity">
    <reaction evidence="1">
        <text>Hydrolysis of (1-&gt;3)-beta-D-glucosidic linkages in (1-&gt;3)-beta-D-glucans.</text>
        <dbReference type="EC" id="3.2.1.39"/>
    </reaction>
</comment>
<evidence type="ECO:0000256" key="12">
    <source>
        <dbReference type="ARBA" id="ARBA00022801"/>
    </source>
</evidence>
<keyword evidence="9" id="KW-0964">Secreted</keyword>
<dbReference type="InterPro" id="IPR000490">
    <property type="entry name" value="Glyco_hydro_17"/>
</dbReference>
<dbReference type="InterPro" id="IPR017853">
    <property type="entry name" value="GH"/>
</dbReference>
<dbReference type="PANTHER" id="PTHR16631">
    <property type="entry name" value="GLUCAN 1,3-BETA-GLUCOSIDASE"/>
    <property type="match status" value="1"/>
</dbReference>
<dbReference type="GO" id="GO:0009986">
    <property type="term" value="C:cell surface"/>
    <property type="evidence" value="ECO:0007669"/>
    <property type="project" value="TreeGrafter"/>
</dbReference>
<dbReference type="GO" id="GO:0009277">
    <property type="term" value="C:fungal-type cell wall"/>
    <property type="evidence" value="ECO:0007669"/>
    <property type="project" value="TreeGrafter"/>
</dbReference>
<comment type="similarity">
    <text evidence="4 22">Belongs to the glycosyl hydrolase 17 family.</text>
</comment>
<evidence type="ECO:0000256" key="17">
    <source>
        <dbReference type="ARBA" id="ARBA00023316"/>
    </source>
</evidence>
<evidence type="ECO:0000256" key="2">
    <source>
        <dbReference type="ARBA" id="ARBA00004191"/>
    </source>
</evidence>
<keyword evidence="12 23" id="KW-0378">Hydrolase</keyword>
<dbReference type="AlphaFoldDB" id="A0A1E1MWC8"/>
<keyword evidence="18" id="KW-0624">Polysaccharide degradation</keyword>
<evidence type="ECO:0000256" key="8">
    <source>
        <dbReference type="ARBA" id="ARBA00022512"/>
    </source>
</evidence>
<evidence type="ECO:0000256" key="14">
    <source>
        <dbReference type="ARBA" id="ARBA00023180"/>
    </source>
</evidence>
<dbReference type="EC" id="3.2.1.39" evidence="5"/>
<dbReference type="Gene3D" id="3.20.20.80">
    <property type="entry name" value="Glycosidases"/>
    <property type="match status" value="1"/>
</dbReference>
<keyword evidence="13" id="KW-0472">Membrane</keyword>
<gene>
    <name evidence="26" type="ORF">RSE6_14894</name>
</gene>
<evidence type="ECO:0000313" key="27">
    <source>
        <dbReference type="Proteomes" id="UP000177625"/>
    </source>
</evidence>
<feature type="compositionally biased region" description="Low complexity" evidence="24">
    <location>
        <begin position="401"/>
        <end position="415"/>
    </location>
</feature>
<dbReference type="GO" id="GO:0000272">
    <property type="term" value="P:polysaccharide catabolic process"/>
    <property type="evidence" value="ECO:0007669"/>
    <property type="project" value="UniProtKB-KW"/>
</dbReference>
<evidence type="ECO:0000256" key="6">
    <source>
        <dbReference type="ARBA" id="ARBA00019762"/>
    </source>
</evidence>
<evidence type="ECO:0000256" key="18">
    <source>
        <dbReference type="ARBA" id="ARBA00023326"/>
    </source>
</evidence>
<evidence type="ECO:0000256" key="22">
    <source>
        <dbReference type="RuleBase" id="RU004335"/>
    </source>
</evidence>
<dbReference type="GO" id="GO:0071555">
    <property type="term" value="P:cell wall organization"/>
    <property type="evidence" value="ECO:0007669"/>
    <property type="project" value="UniProtKB-KW"/>
</dbReference>
<keyword evidence="10" id="KW-0336">GPI-anchor</keyword>
<accession>A0A1E1MWC8</accession>
<evidence type="ECO:0000256" key="20">
    <source>
        <dbReference type="ARBA" id="ARBA00032134"/>
    </source>
</evidence>
<dbReference type="PROSITE" id="PS00587">
    <property type="entry name" value="GLYCOSYL_HYDROL_F17"/>
    <property type="match status" value="1"/>
</dbReference>
<feature type="chain" id="PRO_5009448765" description="Probable glucan endo-1,3-beta-glucosidase eglC" evidence="25">
    <location>
        <begin position="20"/>
        <end position="486"/>
    </location>
</feature>
<feature type="compositionally biased region" description="Low complexity" evidence="24">
    <location>
        <begin position="436"/>
        <end position="457"/>
    </location>
</feature>
<keyword evidence="14" id="KW-0325">Glycoprotein</keyword>
<evidence type="ECO:0000256" key="4">
    <source>
        <dbReference type="ARBA" id="ARBA00008773"/>
    </source>
</evidence>
<dbReference type="Pfam" id="PF00332">
    <property type="entry name" value="Glyco_hydro_17"/>
    <property type="match status" value="1"/>
</dbReference>
<dbReference type="EMBL" id="FJVC01000742">
    <property type="protein sequence ID" value="CZT53380.1"/>
    <property type="molecule type" value="Genomic_DNA"/>
</dbReference>
<protein>
    <recommendedName>
        <fullName evidence="6">Probable glucan endo-1,3-beta-glucosidase eglC</fullName>
        <ecNumber evidence="5">3.2.1.39</ecNumber>
    </recommendedName>
    <alternativeName>
        <fullName evidence="20">Endo-1,3-beta-glucanase eglC</fullName>
    </alternativeName>
    <alternativeName>
        <fullName evidence="21">Laminarinase eglC</fullName>
    </alternativeName>
</protein>
<keyword evidence="15" id="KW-0119">Carbohydrate metabolism</keyword>
<proteinExistence type="inferred from homology"/>
<dbReference type="SUPFAM" id="SSF51445">
    <property type="entry name" value="(Trans)glycosidases"/>
    <property type="match status" value="1"/>
</dbReference>
<reference evidence="27" key="1">
    <citation type="submission" date="2016-03" db="EMBL/GenBank/DDBJ databases">
        <authorList>
            <person name="Guldener U."/>
        </authorList>
    </citation>
    <scope>NUCLEOTIDE SEQUENCE [LARGE SCALE GENOMIC DNA]</scope>
</reference>
<evidence type="ECO:0000256" key="7">
    <source>
        <dbReference type="ARBA" id="ARBA00022475"/>
    </source>
</evidence>
<dbReference type="PANTHER" id="PTHR16631:SF13">
    <property type="entry name" value="GLUCAN ENDO-1,3-BETA-GLUCOSIDASE EGLC-RELATED"/>
    <property type="match status" value="1"/>
</dbReference>
<keyword evidence="17" id="KW-0961">Cell wall biogenesis/degradation</keyword>
<evidence type="ECO:0000256" key="23">
    <source>
        <dbReference type="RuleBase" id="RU004336"/>
    </source>
</evidence>
<keyword evidence="23" id="KW-0326">Glycosidase</keyword>
<name>A0A1E1MWC8_RHYSE</name>
<feature type="signal peptide" evidence="25">
    <location>
        <begin position="1"/>
        <end position="19"/>
    </location>
</feature>